<proteinExistence type="predicted"/>
<dbReference type="EMBL" id="VEVO01000016">
    <property type="protein sequence ID" value="KAF0028683.1"/>
    <property type="molecule type" value="Genomic_DNA"/>
</dbReference>
<accession>A0A6A4S2V8</accession>
<dbReference type="GO" id="GO:0043171">
    <property type="term" value="P:peptide catabolic process"/>
    <property type="evidence" value="ECO:0007669"/>
    <property type="project" value="TreeGrafter"/>
</dbReference>
<protein>
    <recommendedName>
        <fullName evidence="3">Leukotriene A-4 hydrolase</fullName>
    </recommendedName>
</protein>
<dbReference type="GO" id="GO:0004177">
    <property type="term" value="F:aminopeptidase activity"/>
    <property type="evidence" value="ECO:0007669"/>
    <property type="project" value="TreeGrafter"/>
</dbReference>
<dbReference type="GO" id="GO:0005634">
    <property type="term" value="C:nucleus"/>
    <property type="evidence" value="ECO:0007669"/>
    <property type="project" value="TreeGrafter"/>
</dbReference>
<dbReference type="AlphaFoldDB" id="A0A6A4S2V8"/>
<dbReference type="GO" id="GO:0019370">
    <property type="term" value="P:leukotriene biosynthetic process"/>
    <property type="evidence" value="ECO:0007669"/>
    <property type="project" value="TreeGrafter"/>
</dbReference>
<dbReference type="GO" id="GO:0005829">
    <property type="term" value="C:cytosol"/>
    <property type="evidence" value="ECO:0007669"/>
    <property type="project" value="TreeGrafter"/>
</dbReference>
<sequence length="114" mass="12733">MIYQKLYLLQTLDSRDLTVVSVSANGQAARFSLGPKHSFKGSPLDITLPFDLSRGQHVIVEVTYETSPSASALQWLAPEQTAGKKQPYLFSQCQFVMNSDVIMSQLVDFLLLKH</sequence>
<comment type="caution">
    <text evidence="1">The sequence shown here is derived from an EMBL/GenBank/DDBJ whole genome shotgun (WGS) entry which is preliminary data.</text>
</comment>
<reference evidence="1 2" key="1">
    <citation type="submission" date="2019-06" db="EMBL/GenBank/DDBJ databases">
        <title>Draft genomes of female and male turbot (Scophthalmus maximus).</title>
        <authorList>
            <person name="Xu H."/>
            <person name="Xu X.-W."/>
            <person name="Shao C."/>
            <person name="Chen S."/>
        </authorList>
    </citation>
    <scope>NUCLEOTIDE SEQUENCE [LARGE SCALE GENOMIC DNA]</scope>
    <source>
        <strain evidence="1">Ysfricsl-2016a</strain>
        <tissue evidence="1">Blood</tissue>
    </source>
</reference>
<dbReference type="InterPro" id="IPR034015">
    <property type="entry name" value="M1_LTA4H"/>
</dbReference>
<dbReference type="InterPro" id="IPR042097">
    <property type="entry name" value="Aminopeptidase_N-like_N_sf"/>
</dbReference>
<dbReference type="GO" id="GO:0004301">
    <property type="term" value="F:epoxide hydrolase activity"/>
    <property type="evidence" value="ECO:0007669"/>
    <property type="project" value="TreeGrafter"/>
</dbReference>
<organism evidence="1 2">
    <name type="scientific">Scophthalmus maximus</name>
    <name type="common">Turbot</name>
    <name type="synonym">Psetta maxima</name>
    <dbReference type="NCBI Taxonomy" id="52904"/>
    <lineage>
        <taxon>Eukaryota</taxon>
        <taxon>Metazoa</taxon>
        <taxon>Chordata</taxon>
        <taxon>Craniata</taxon>
        <taxon>Vertebrata</taxon>
        <taxon>Euteleostomi</taxon>
        <taxon>Actinopterygii</taxon>
        <taxon>Neopterygii</taxon>
        <taxon>Teleostei</taxon>
        <taxon>Neoteleostei</taxon>
        <taxon>Acanthomorphata</taxon>
        <taxon>Carangaria</taxon>
        <taxon>Pleuronectiformes</taxon>
        <taxon>Pleuronectoidei</taxon>
        <taxon>Scophthalmidae</taxon>
        <taxon>Scophthalmus</taxon>
    </lineage>
</organism>
<evidence type="ECO:0008006" key="3">
    <source>
        <dbReference type="Google" id="ProtNLM"/>
    </source>
</evidence>
<evidence type="ECO:0000313" key="1">
    <source>
        <dbReference type="EMBL" id="KAF0028683.1"/>
    </source>
</evidence>
<name>A0A6A4S2V8_SCOMX</name>
<gene>
    <name evidence="1" type="ORF">F2P81_017788</name>
</gene>
<dbReference type="Proteomes" id="UP000438429">
    <property type="component" value="Unassembled WGS sequence"/>
</dbReference>
<dbReference type="Gene3D" id="2.60.40.1730">
    <property type="entry name" value="tricorn interacting facor f3 domain"/>
    <property type="match status" value="1"/>
</dbReference>
<dbReference type="PANTHER" id="PTHR45726">
    <property type="entry name" value="LEUKOTRIENE A-4 HYDROLASE"/>
    <property type="match status" value="1"/>
</dbReference>
<dbReference type="PANTHER" id="PTHR45726:SF3">
    <property type="entry name" value="LEUKOTRIENE A-4 HYDROLASE"/>
    <property type="match status" value="1"/>
</dbReference>
<dbReference type="GO" id="GO:0004463">
    <property type="term" value="F:leukotriene-A4 hydrolase activity"/>
    <property type="evidence" value="ECO:0007669"/>
    <property type="project" value="TreeGrafter"/>
</dbReference>
<evidence type="ECO:0000313" key="2">
    <source>
        <dbReference type="Proteomes" id="UP000438429"/>
    </source>
</evidence>
<dbReference type="SUPFAM" id="SSF63737">
    <property type="entry name" value="Leukotriene A4 hydrolase N-terminal domain"/>
    <property type="match status" value="1"/>
</dbReference>